<gene>
    <name evidence="1" type="ORF">METZ01_LOCUS377357</name>
</gene>
<reference evidence="1" key="1">
    <citation type="submission" date="2018-05" db="EMBL/GenBank/DDBJ databases">
        <authorList>
            <person name="Lanie J.A."/>
            <person name="Ng W.-L."/>
            <person name="Kazmierczak K.M."/>
            <person name="Andrzejewski T.M."/>
            <person name="Davidsen T.M."/>
            <person name="Wayne K.J."/>
            <person name="Tettelin H."/>
            <person name="Glass J.I."/>
            <person name="Rusch D."/>
            <person name="Podicherti R."/>
            <person name="Tsui H.-C.T."/>
            <person name="Winkler M.E."/>
        </authorList>
    </citation>
    <scope>NUCLEOTIDE SEQUENCE</scope>
</reference>
<evidence type="ECO:0000313" key="1">
    <source>
        <dbReference type="EMBL" id="SVD24503.1"/>
    </source>
</evidence>
<accession>A0A382TRD8</accession>
<feature type="non-terminal residue" evidence="1">
    <location>
        <position position="43"/>
    </location>
</feature>
<dbReference type="AlphaFoldDB" id="A0A382TRD8"/>
<name>A0A382TRD8_9ZZZZ</name>
<protein>
    <submittedName>
        <fullName evidence="1">Uncharacterized protein</fullName>
    </submittedName>
</protein>
<proteinExistence type="predicted"/>
<dbReference type="EMBL" id="UINC01138515">
    <property type="protein sequence ID" value="SVD24503.1"/>
    <property type="molecule type" value="Genomic_DNA"/>
</dbReference>
<organism evidence="1">
    <name type="scientific">marine metagenome</name>
    <dbReference type="NCBI Taxonomy" id="408172"/>
    <lineage>
        <taxon>unclassified sequences</taxon>
        <taxon>metagenomes</taxon>
        <taxon>ecological metagenomes</taxon>
    </lineage>
</organism>
<sequence length="43" mass="4794">MSVTSQTSVSRLVRQSEIWPSRALPSYFDAYPSAAKKFRNSSG</sequence>